<evidence type="ECO:0000313" key="6">
    <source>
        <dbReference type="EMBL" id="PKU37723.1"/>
    </source>
</evidence>
<dbReference type="InterPro" id="IPR016125">
    <property type="entry name" value="Peptidase_C15-like"/>
</dbReference>
<proteinExistence type="inferred from homology"/>
<dbReference type="PANTHER" id="PTHR23402">
    <property type="entry name" value="PROTEASE FAMILY C15 PYROGLUTAMYL-PEPTIDASE I-RELATED"/>
    <property type="match status" value="1"/>
</dbReference>
<dbReference type="SUPFAM" id="SSF53182">
    <property type="entry name" value="Pyrrolidone carboxyl peptidase (pyroglutamate aminopeptidase)"/>
    <property type="match status" value="1"/>
</dbReference>
<organism evidence="6 7">
    <name type="scientific">Limosa lapponica baueri</name>
    <dbReference type="NCBI Taxonomy" id="1758121"/>
    <lineage>
        <taxon>Eukaryota</taxon>
        <taxon>Metazoa</taxon>
        <taxon>Chordata</taxon>
        <taxon>Craniata</taxon>
        <taxon>Vertebrata</taxon>
        <taxon>Euteleostomi</taxon>
        <taxon>Archelosauria</taxon>
        <taxon>Archosauria</taxon>
        <taxon>Dinosauria</taxon>
        <taxon>Saurischia</taxon>
        <taxon>Theropoda</taxon>
        <taxon>Coelurosauria</taxon>
        <taxon>Aves</taxon>
        <taxon>Neognathae</taxon>
        <taxon>Neoaves</taxon>
        <taxon>Charadriiformes</taxon>
        <taxon>Scolopacidae</taxon>
        <taxon>Limosa</taxon>
    </lineage>
</organism>
<dbReference type="OrthoDB" id="407146at2759"/>
<sequence length="318" mass="35396">MKDKKVLHLSVFSGFGPFRQYLVNSSWEAVKELSKRGLGENIDLRIMQLPVVYQKAKEQVFMIWKTLQPLLTVHVGLASSAKAIIILEQCGKNKGYQEMDACGFHPEGGCCMLDGPEKIESTINMKTLWKNISVEGIDIIFSRDAGRYICDYTYYASLYYGNGRAAFIHVPPLSKSVTADFLGKALQTIILEMLKQCGEEREVPGSRHFCLYIGATFLCNQTTFCATERLWNTRQDQQAEDWGNGKALSFLRPPFMCAYGCLSSKLARRTTTPGPFSALCPECLSVGWRVEEGSKGMLSMFSVSRSSSSVSGGLFSSL</sequence>
<keyword evidence="4" id="KW-0378">Hydrolase</keyword>
<keyword evidence="2" id="KW-0963">Cytoplasm</keyword>
<evidence type="ECO:0000313" key="7">
    <source>
        <dbReference type="Proteomes" id="UP000233556"/>
    </source>
</evidence>
<accession>A0A2I0TVH4</accession>
<keyword evidence="5" id="KW-0788">Thiol protease</keyword>
<evidence type="ECO:0000256" key="4">
    <source>
        <dbReference type="ARBA" id="ARBA00022801"/>
    </source>
</evidence>
<gene>
    <name evidence="6" type="ORF">llap_11973</name>
</gene>
<dbReference type="Gene3D" id="3.40.630.20">
    <property type="entry name" value="Peptidase C15, pyroglutamyl peptidase I-like"/>
    <property type="match status" value="1"/>
</dbReference>
<keyword evidence="7" id="KW-1185">Reference proteome</keyword>
<dbReference type="Proteomes" id="UP000233556">
    <property type="component" value="Unassembled WGS sequence"/>
</dbReference>
<dbReference type="InterPro" id="IPR036440">
    <property type="entry name" value="Peptidase_C15-like_sf"/>
</dbReference>
<name>A0A2I0TVH4_LIMLA</name>
<dbReference type="AlphaFoldDB" id="A0A2I0TVH4"/>
<evidence type="ECO:0000256" key="5">
    <source>
        <dbReference type="ARBA" id="ARBA00022807"/>
    </source>
</evidence>
<dbReference type="GO" id="GO:0006508">
    <property type="term" value="P:proteolysis"/>
    <property type="evidence" value="ECO:0007669"/>
    <property type="project" value="UniProtKB-KW"/>
</dbReference>
<evidence type="ECO:0000256" key="1">
    <source>
        <dbReference type="ARBA" id="ARBA00006641"/>
    </source>
</evidence>
<reference evidence="7" key="1">
    <citation type="submission" date="2017-11" db="EMBL/GenBank/DDBJ databases">
        <authorList>
            <person name="Lima N.C."/>
            <person name="Parody-Merino A.M."/>
            <person name="Battley P.F."/>
            <person name="Fidler A.E."/>
            <person name="Prosdocimi F."/>
        </authorList>
    </citation>
    <scope>NUCLEOTIDE SEQUENCE [LARGE SCALE GENOMIC DNA]</scope>
</reference>
<evidence type="ECO:0000256" key="2">
    <source>
        <dbReference type="ARBA" id="ARBA00022490"/>
    </source>
</evidence>
<dbReference type="GO" id="GO:0016920">
    <property type="term" value="F:pyroglutamyl-peptidase activity"/>
    <property type="evidence" value="ECO:0007669"/>
    <property type="project" value="InterPro"/>
</dbReference>
<dbReference type="PANTHER" id="PTHR23402:SF15">
    <property type="entry name" value="PYROGLUTAMYL-PEPTIDASE 1-LIKE PROTEIN"/>
    <property type="match status" value="1"/>
</dbReference>
<dbReference type="CDD" id="cd00501">
    <property type="entry name" value="Peptidase_C15"/>
    <property type="match status" value="1"/>
</dbReference>
<comment type="similarity">
    <text evidence="1">Belongs to the peptidase C15 family.</text>
</comment>
<evidence type="ECO:0008006" key="8">
    <source>
        <dbReference type="Google" id="ProtNLM"/>
    </source>
</evidence>
<dbReference type="GO" id="GO:0005829">
    <property type="term" value="C:cytosol"/>
    <property type="evidence" value="ECO:0007669"/>
    <property type="project" value="InterPro"/>
</dbReference>
<dbReference type="InterPro" id="IPR000816">
    <property type="entry name" value="Peptidase_C15"/>
</dbReference>
<reference evidence="7" key="2">
    <citation type="submission" date="2017-12" db="EMBL/GenBank/DDBJ databases">
        <title>Genome sequence of the Bar-tailed Godwit (Limosa lapponica baueri).</title>
        <authorList>
            <person name="Lima N.C.B."/>
            <person name="Parody-Merino A.M."/>
            <person name="Battley P.F."/>
            <person name="Fidler A.E."/>
            <person name="Prosdocimi F."/>
        </authorList>
    </citation>
    <scope>NUCLEOTIDE SEQUENCE [LARGE SCALE GENOMIC DNA]</scope>
</reference>
<keyword evidence="3" id="KW-0645">Protease</keyword>
<dbReference type="Pfam" id="PF01470">
    <property type="entry name" value="Peptidase_C15"/>
    <property type="match status" value="1"/>
</dbReference>
<protein>
    <recommendedName>
        <fullName evidence="8">Pyroglutamyl-peptidase 1-like protein</fullName>
    </recommendedName>
</protein>
<dbReference type="PRINTS" id="PR00706">
    <property type="entry name" value="PYROGLUPTASE"/>
</dbReference>
<dbReference type="EMBL" id="KZ507013">
    <property type="protein sequence ID" value="PKU37723.1"/>
    <property type="molecule type" value="Genomic_DNA"/>
</dbReference>
<evidence type="ECO:0000256" key="3">
    <source>
        <dbReference type="ARBA" id="ARBA00022670"/>
    </source>
</evidence>